<keyword evidence="2" id="KW-1185">Reference proteome</keyword>
<reference evidence="2" key="1">
    <citation type="journal article" date="2024" name="Front. Bioeng. Biotechnol.">
        <title>Genome-scale model development and genomic sequencing of the oleaginous clade Lipomyces.</title>
        <authorList>
            <person name="Czajka J.J."/>
            <person name="Han Y."/>
            <person name="Kim J."/>
            <person name="Mondo S.J."/>
            <person name="Hofstad B.A."/>
            <person name="Robles A."/>
            <person name="Haridas S."/>
            <person name="Riley R."/>
            <person name="LaButti K."/>
            <person name="Pangilinan J."/>
            <person name="Andreopoulos W."/>
            <person name="Lipzen A."/>
            <person name="Yan J."/>
            <person name="Wang M."/>
            <person name="Ng V."/>
            <person name="Grigoriev I.V."/>
            <person name="Spatafora J.W."/>
            <person name="Magnuson J.K."/>
            <person name="Baker S.E."/>
            <person name="Pomraning K.R."/>
        </authorList>
    </citation>
    <scope>NUCLEOTIDE SEQUENCE [LARGE SCALE GENOMIC DNA]</scope>
    <source>
        <strain evidence="2">CBS 10300</strain>
    </source>
</reference>
<proteinExistence type="predicted"/>
<gene>
    <name evidence="1" type="ORF">V1517DRAFT_318823</name>
</gene>
<dbReference type="Proteomes" id="UP001489719">
    <property type="component" value="Unassembled WGS sequence"/>
</dbReference>
<comment type="caution">
    <text evidence="1">The sequence shown here is derived from an EMBL/GenBank/DDBJ whole genome shotgun (WGS) entry which is preliminary data.</text>
</comment>
<organism evidence="1 2">
    <name type="scientific">Lipomyces orientalis</name>
    <dbReference type="NCBI Taxonomy" id="1233043"/>
    <lineage>
        <taxon>Eukaryota</taxon>
        <taxon>Fungi</taxon>
        <taxon>Dikarya</taxon>
        <taxon>Ascomycota</taxon>
        <taxon>Saccharomycotina</taxon>
        <taxon>Lipomycetes</taxon>
        <taxon>Lipomycetales</taxon>
        <taxon>Lipomycetaceae</taxon>
        <taxon>Lipomyces</taxon>
    </lineage>
</organism>
<protein>
    <submittedName>
        <fullName evidence="1">Uncharacterized protein</fullName>
    </submittedName>
</protein>
<evidence type="ECO:0000313" key="2">
    <source>
        <dbReference type="Proteomes" id="UP001489719"/>
    </source>
</evidence>
<accession>A0ACC3TSP4</accession>
<sequence>MKGMAMLPDDTTCALCSESIWIRLGPESGAESDEDANMLPEPSASASRRVVAEDDDEQVVPDDVILHDCPAGHHFHWQCFLSHTEPETYCPACHVAVIPPDDDDARLLATIRNEGGQEDDFDLRPVLIEERLFATAPQLRTHAALCSACFTGDEASVLDILSNPSLSPPETTHLLNTPDTDKHWTPLFYAAVAGHAGIVAFLLNNGADPNHRDRFEHVPAQYASEEGHAEVLDLLRGARSVY</sequence>
<evidence type="ECO:0000313" key="1">
    <source>
        <dbReference type="EMBL" id="KAK9323936.1"/>
    </source>
</evidence>
<name>A0ACC3TSP4_9ASCO</name>
<dbReference type="EMBL" id="MU970055">
    <property type="protein sequence ID" value="KAK9323936.1"/>
    <property type="molecule type" value="Genomic_DNA"/>
</dbReference>